<reference evidence="3 4" key="1">
    <citation type="submission" date="2019-02" db="EMBL/GenBank/DDBJ databases">
        <authorList>
            <person name="Li Y."/>
        </authorList>
    </citation>
    <scope>NUCLEOTIDE SEQUENCE [LARGE SCALE GENOMIC DNA]</scope>
    <source>
        <strain evidence="3 4">30C10-4-7</strain>
    </source>
</reference>
<keyword evidence="4" id="KW-1185">Reference proteome</keyword>
<dbReference type="InterPro" id="IPR036514">
    <property type="entry name" value="SGNH_hydro_sf"/>
</dbReference>
<name>A0A4Q6XSD3_9SPHI</name>
<dbReference type="Gene3D" id="3.40.50.1110">
    <property type="entry name" value="SGNH hydrolase"/>
    <property type="match status" value="1"/>
</dbReference>
<dbReference type="Proteomes" id="UP000292855">
    <property type="component" value="Unassembled WGS sequence"/>
</dbReference>
<dbReference type="InterPro" id="IPR052940">
    <property type="entry name" value="Carb_Esterase_6"/>
</dbReference>
<dbReference type="SUPFAM" id="SSF52266">
    <property type="entry name" value="SGNH hydrolase"/>
    <property type="match status" value="1"/>
</dbReference>
<dbReference type="OrthoDB" id="9795554at2"/>
<keyword evidence="1" id="KW-0378">Hydrolase</keyword>
<dbReference type="PANTHER" id="PTHR31988:SF19">
    <property type="entry name" value="9-O-ACETYL-N-ACETYLNEURAMINIC ACID DEACETYLASE-RELATED"/>
    <property type="match status" value="1"/>
</dbReference>
<comment type="caution">
    <text evidence="3">The sequence shown here is derived from an EMBL/GenBank/DDBJ whole genome shotgun (WGS) entry which is preliminary data.</text>
</comment>
<evidence type="ECO:0000259" key="2">
    <source>
        <dbReference type="Pfam" id="PF03629"/>
    </source>
</evidence>
<dbReference type="GO" id="GO:0016788">
    <property type="term" value="F:hydrolase activity, acting on ester bonds"/>
    <property type="evidence" value="ECO:0007669"/>
    <property type="project" value="UniProtKB-ARBA"/>
</dbReference>
<dbReference type="InterPro" id="IPR005181">
    <property type="entry name" value="SASA"/>
</dbReference>
<sequence length="264" mass="28659">MMRLIGIVLLFALLLAGRPSKLDVSSLPPTIDTNFHLYLLVGQSNMAGRGKVDLASKIIDSAILTLDNNGAWVYAKDPIHFDKSFAGVGPGISFAHTMLSKETDSTVRIGLIPCAVGGTSIDRWFASQQDPVTKAFPYDDAIKRAKIAMKSGVLKGILWHQGEADNADVRAAQYQDKLASLVQNFRNDLSGDFPFVVGEIGHFKPRLPINDVLNHAPHFIPNSAVVSAEGLKDVGDGTHFNTWSARLLGQRYAEAMCSLLAQTK</sequence>
<feature type="domain" description="Sialate O-acetylesterase" evidence="2">
    <location>
        <begin position="35"/>
        <end position="257"/>
    </location>
</feature>
<dbReference type="EMBL" id="SGIT01000001">
    <property type="protein sequence ID" value="RZF62685.1"/>
    <property type="molecule type" value="Genomic_DNA"/>
</dbReference>
<proteinExistence type="predicted"/>
<evidence type="ECO:0000256" key="1">
    <source>
        <dbReference type="ARBA" id="ARBA00022801"/>
    </source>
</evidence>
<dbReference type="Pfam" id="PF03629">
    <property type="entry name" value="SASA"/>
    <property type="match status" value="1"/>
</dbReference>
<evidence type="ECO:0000313" key="4">
    <source>
        <dbReference type="Proteomes" id="UP000292855"/>
    </source>
</evidence>
<dbReference type="PANTHER" id="PTHR31988">
    <property type="entry name" value="ESTERASE, PUTATIVE (DUF303)-RELATED"/>
    <property type="match status" value="1"/>
</dbReference>
<protein>
    <submittedName>
        <fullName evidence="3">Sialate O-acetylesterase</fullName>
    </submittedName>
</protein>
<gene>
    <name evidence="3" type="ORF">EWE74_07825</name>
</gene>
<accession>A0A4Q6XSD3</accession>
<organism evidence="3 4">
    <name type="scientific">Sphingobacterium corticibacterium</name>
    <dbReference type="NCBI Taxonomy" id="2484746"/>
    <lineage>
        <taxon>Bacteria</taxon>
        <taxon>Pseudomonadati</taxon>
        <taxon>Bacteroidota</taxon>
        <taxon>Sphingobacteriia</taxon>
        <taxon>Sphingobacteriales</taxon>
        <taxon>Sphingobacteriaceae</taxon>
        <taxon>Sphingobacterium</taxon>
    </lineage>
</organism>
<evidence type="ECO:0000313" key="3">
    <source>
        <dbReference type="EMBL" id="RZF62685.1"/>
    </source>
</evidence>
<dbReference type="RefSeq" id="WP_130140910.1">
    <property type="nucleotide sequence ID" value="NZ_SGIT01000001.1"/>
</dbReference>
<dbReference type="AlphaFoldDB" id="A0A4Q6XSD3"/>